<dbReference type="SUPFAM" id="SSF48371">
    <property type="entry name" value="ARM repeat"/>
    <property type="match status" value="1"/>
</dbReference>
<feature type="non-terminal residue" evidence="1">
    <location>
        <position position="248"/>
    </location>
</feature>
<dbReference type="Proteomes" id="UP000682733">
    <property type="component" value="Unassembled WGS sequence"/>
</dbReference>
<dbReference type="PANTHER" id="PTHR12658:SF0">
    <property type="entry name" value="TUBULIN-SPECIFIC CHAPERONE D"/>
    <property type="match status" value="1"/>
</dbReference>
<dbReference type="EMBL" id="CAJOBA010092857">
    <property type="protein sequence ID" value="CAF4491921.1"/>
    <property type="molecule type" value="Genomic_DNA"/>
</dbReference>
<dbReference type="GO" id="GO:0016328">
    <property type="term" value="C:lateral plasma membrane"/>
    <property type="evidence" value="ECO:0007669"/>
    <property type="project" value="TreeGrafter"/>
</dbReference>
<comment type="caution">
    <text evidence="1">The sequence shown here is derived from an EMBL/GenBank/DDBJ whole genome shotgun (WGS) entry which is preliminary data.</text>
</comment>
<dbReference type="GO" id="GO:0005096">
    <property type="term" value="F:GTPase activator activity"/>
    <property type="evidence" value="ECO:0007669"/>
    <property type="project" value="InterPro"/>
</dbReference>
<dbReference type="InterPro" id="IPR016024">
    <property type="entry name" value="ARM-type_fold"/>
</dbReference>
<dbReference type="GO" id="GO:0048487">
    <property type="term" value="F:beta-tubulin binding"/>
    <property type="evidence" value="ECO:0007669"/>
    <property type="project" value="InterPro"/>
</dbReference>
<name>A0A8S2XEW3_9BILA</name>
<dbReference type="AlphaFoldDB" id="A0A8S2XEW3"/>
<evidence type="ECO:0000313" key="2">
    <source>
        <dbReference type="Proteomes" id="UP000682733"/>
    </source>
</evidence>
<gene>
    <name evidence="1" type="ORF">TMI583_LOCUS47604</name>
</gene>
<feature type="non-terminal residue" evidence="1">
    <location>
        <position position="1"/>
    </location>
</feature>
<dbReference type="GO" id="GO:0034333">
    <property type="term" value="P:adherens junction assembly"/>
    <property type="evidence" value="ECO:0007669"/>
    <property type="project" value="TreeGrafter"/>
</dbReference>
<dbReference type="GO" id="GO:0007023">
    <property type="term" value="P:post-chaperonin tubulin folding pathway"/>
    <property type="evidence" value="ECO:0007669"/>
    <property type="project" value="InterPro"/>
</dbReference>
<proteinExistence type="predicted"/>
<dbReference type="GO" id="GO:0007021">
    <property type="term" value="P:tubulin complex assembly"/>
    <property type="evidence" value="ECO:0007669"/>
    <property type="project" value="InterPro"/>
</dbReference>
<evidence type="ECO:0000313" key="1">
    <source>
        <dbReference type="EMBL" id="CAF4491921.1"/>
    </source>
</evidence>
<dbReference type="PANTHER" id="PTHR12658">
    <property type="entry name" value="BETA-TUBULIN COFACTOR D"/>
    <property type="match status" value="1"/>
</dbReference>
<protein>
    <submittedName>
        <fullName evidence="1">Uncharacterized protein</fullName>
    </submittedName>
</protein>
<dbReference type="GO" id="GO:0000226">
    <property type="term" value="P:microtubule cytoskeleton organization"/>
    <property type="evidence" value="ECO:0007669"/>
    <property type="project" value="TreeGrafter"/>
</dbReference>
<accession>A0A8S2XEW3</accession>
<dbReference type="Pfam" id="PF23579">
    <property type="entry name" value="ARM_TBCD"/>
    <property type="match status" value="1"/>
</dbReference>
<reference evidence="1" key="1">
    <citation type="submission" date="2021-02" db="EMBL/GenBank/DDBJ databases">
        <authorList>
            <person name="Nowell W R."/>
        </authorList>
    </citation>
    <scope>NUCLEOTIDE SEQUENCE</scope>
</reference>
<organism evidence="1 2">
    <name type="scientific">Didymodactylos carnosus</name>
    <dbReference type="NCBI Taxonomy" id="1234261"/>
    <lineage>
        <taxon>Eukaryota</taxon>
        <taxon>Metazoa</taxon>
        <taxon>Spiralia</taxon>
        <taxon>Gnathifera</taxon>
        <taxon>Rotifera</taxon>
        <taxon>Eurotatoria</taxon>
        <taxon>Bdelloidea</taxon>
        <taxon>Philodinida</taxon>
        <taxon>Philodinidae</taxon>
        <taxon>Didymodactylos</taxon>
    </lineage>
</organism>
<sequence length="248" mass="29584">IDQIPDLIKRFEQSENDDQKIEQQNEIERAFERYTYILNQYQEQPQLIDSYIEKMVDKLLNYIQHADANMKLVHLAGNFLYYLIKVRGFKAMANRFLPHEPYHLVLVLSLIEREISLTSASTDTSDSWMTIYSLFIWLGTTCMVPLDLCRFDNKTKRQTTMNQILTVCKKYLYNWSYMRVIAFILGHFMSRQDCVRLCLNDYINNELIPIISQYEQNNDEEVMLKINACLQTLSYIFKFGQRENLMPY</sequence>
<dbReference type="GO" id="GO:0070830">
    <property type="term" value="P:bicellular tight junction assembly"/>
    <property type="evidence" value="ECO:0007669"/>
    <property type="project" value="TreeGrafter"/>
</dbReference>
<dbReference type="InterPro" id="IPR033162">
    <property type="entry name" value="TBCD"/>
</dbReference>